<keyword evidence="4 6" id="KW-1133">Transmembrane helix</keyword>
<organism evidence="7 8">
    <name type="scientific">Stylophora pistillata</name>
    <name type="common">Smooth cauliflower coral</name>
    <dbReference type="NCBI Taxonomy" id="50429"/>
    <lineage>
        <taxon>Eukaryota</taxon>
        <taxon>Metazoa</taxon>
        <taxon>Cnidaria</taxon>
        <taxon>Anthozoa</taxon>
        <taxon>Hexacorallia</taxon>
        <taxon>Scleractinia</taxon>
        <taxon>Astrocoeniina</taxon>
        <taxon>Pocilloporidae</taxon>
        <taxon>Stylophora</taxon>
    </lineage>
</organism>
<feature type="transmembrane region" description="Helical" evidence="6">
    <location>
        <begin position="88"/>
        <end position="111"/>
    </location>
</feature>
<evidence type="ECO:0000313" key="8">
    <source>
        <dbReference type="Proteomes" id="UP000225706"/>
    </source>
</evidence>
<dbReference type="GO" id="GO:0042910">
    <property type="term" value="F:xenobiotic transmembrane transporter activity"/>
    <property type="evidence" value="ECO:0007669"/>
    <property type="project" value="InterPro"/>
</dbReference>
<protein>
    <recommendedName>
        <fullName evidence="6">Multidrug and toxin extrusion protein</fullName>
    </recommendedName>
</protein>
<evidence type="ECO:0000256" key="3">
    <source>
        <dbReference type="ARBA" id="ARBA00022692"/>
    </source>
</evidence>
<feature type="transmembrane region" description="Helical" evidence="6">
    <location>
        <begin position="58"/>
        <end position="76"/>
    </location>
</feature>
<name>A0A2B4RJX1_STYPI</name>
<dbReference type="InterPro" id="IPR045069">
    <property type="entry name" value="MATE_euk"/>
</dbReference>
<evidence type="ECO:0000256" key="1">
    <source>
        <dbReference type="ARBA" id="ARBA00004141"/>
    </source>
</evidence>
<sequence>MANDVLESVSPNDEFDVDIRQQDEYYQLEKTSGCLGGLLSSSTCIEIRQLFTLAWPTVFSYFFYHLISMITLFFAGRLGEVELAAGTLAISFINVTGPSLFTGLSSALETLGSQAVGAKNYRMAGIALQRGVWILGIACILTCALWINAEQLLLMVGQKRNVVHLTQEFALICIPASIAIFMFFLLQRYLQTQGVVKPILYVGAVSNAIQIGINALMVYVLKWGFRGIAICWSFTNVIIFLLTFAYMRVFKLDEKTWPGSYGEYQLATYGVIFQWAAFHFMIPLGISIAAGVRVGNALGAGHPDAAKRAAKVAIGLIEDIGFSGSQMKTRGGVRTRELWRDAPGARDPRLVPTDTGSTSKYSTLIEDDKKKVEEVLFLMDRFSVSKEFYHQLTMVCEGLPRSYLVKQCKNHLNELSHLIVTPGKSQGVQTSFKELLKEQIIDLEESRGHSVSDTQRPIKVKISGDGAQMTRNSNYIILSFSILQKDQLMSSRGNRTIAVVKGSEDYTSIAESFQDVLQEINEAQEVGFVKVEENQIPVELFLGGDYKAKDWVNLFCSLGNKRTGYGKKNVTCYMHSTVFHVPVTMKRHSNVKQFTGQGVEKNNDNARRVLRRKSNNWDSPADIIRTEGRQWALQKRERLPRAYNKKYEKYWDSEIKESRAKIRRLST</sequence>
<evidence type="ECO:0000256" key="6">
    <source>
        <dbReference type="RuleBase" id="RU004914"/>
    </source>
</evidence>
<dbReference type="GO" id="GO:0016020">
    <property type="term" value="C:membrane"/>
    <property type="evidence" value="ECO:0007669"/>
    <property type="project" value="UniProtKB-SubCell"/>
</dbReference>
<dbReference type="AlphaFoldDB" id="A0A2B4RJX1"/>
<dbReference type="EMBL" id="LSMT01000538">
    <property type="protein sequence ID" value="PFX16532.1"/>
    <property type="molecule type" value="Genomic_DNA"/>
</dbReference>
<dbReference type="Proteomes" id="UP000225706">
    <property type="component" value="Unassembled WGS sequence"/>
</dbReference>
<reference evidence="8" key="1">
    <citation type="journal article" date="2017" name="bioRxiv">
        <title>Comparative analysis of the genomes of Stylophora pistillata and Acropora digitifera provides evidence for extensive differences between species of corals.</title>
        <authorList>
            <person name="Voolstra C.R."/>
            <person name="Li Y."/>
            <person name="Liew Y.J."/>
            <person name="Baumgarten S."/>
            <person name="Zoccola D."/>
            <person name="Flot J.-F."/>
            <person name="Tambutte S."/>
            <person name="Allemand D."/>
            <person name="Aranda M."/>
        </authorList>
    </citation>
    <scope>NUCLEOTIDE SEQUENCE [LARGE SCALE GENOMIC DNA]</scope>
</reference>
<dbReference type="GO" id="GO:1990961">
    <property type="term" value="P:xenobiotic detoxification by transmembrane export across the plasma membrane"/>
    <property type="evidence" value="ECO:0007669"/>
    <property type="project" value="InterPro"/>
</dbReference>
<dbReference type="Pfam" id="PF01554">
    <property type="entry name" value="MatE"/>
    <property type="match status" value="2"/>
</dbReference>
<proteinExistence type="inferred from homology"/>
<dbReference type="STRING" id="50429.A0A2B4RJX1"/>
<keyword evidence="8" id="KW-1185">Reference proteome</keyword>
<feature type="transmembrane region" description="Helical" evidence="6">
    <location>
        <begin position="198"/>
        <end position="221"/>
    </location>
</feature>
<dbReference type="OrthoDB" id="2126698at2759"/>
<feature type="transmembrane region" description="Helical" evidence="6">
    <location>
        <begin position="266"/>
        <end position="286"/>
    </location>
</feature>
<comment type="caution">
    <text evidence="6">Lacks conserved residue(s) required for the propagation of feature annotation.</text>
</comment>
<comment type="caution">
    <text evidence="7">The sequence shown here is derived from an EMBL/GenBank/DDBJ whole genome shotgun (WGS) entry which is preliminary data.</text>
</comment>
<dbReference type="PANTHER" id="PTHR11206">
    <property type="entry name" value="MULTIDRUG RESISTANCE PROTEIN"/>
    <property type="match status" value="1"/>
</dbReference>
<accession>A0A2B4RJX1</accession>
<evidence type="ECO:0000313" key="7">
    <source>
        <dbReference type="EMBL" id="PFX16532.1"/>
    </source>
</evidence>
<feature type="transmembrane region" description="Helical" evidence="6">
    <location>
        <begin position="227"/>
        <end position="246"/>
    </location>
</feature>
<evidence type="ECO:0000256" key="4">
    <source>
        <dbReference type="ARBA" id="ARBA00022989"/>
    </source>
</evidence>
<evidence type="ECO:0000256" key="5">
    <source>
        <dbReference type="ARBA" id="ARBA00023136"/>
    </source>
</evidence>
<keyword evidence="3 6" id="KW-0812">Transmembrane</keyword>
<gene>
    <name evidence="7" type="primary">Slc47a2</name>
    <name evidence="7" type="ORF">AWC38_SpisGene19191</name>
</gene>
<feature type="transmembrane region" description="Helical" evidence="6">
    <location>
        <begin position="132"/>
        <end position="149"/>
    </location>
</feature>
<feature type="transmembrane region" description="Helical" evidence="6">
    <location>
        <begin position="169"/>
        <end position="186"/>
    </location>
</feature>
<comment type="similarity">
    <text evidence="2 6">Belongs to the multi antimicrobial extrusion (MATE) (TC 2.A.66.1) family.</text>
</comment>
<evidence type="ECO:0000256" key="2">
    <source>
        <dbReference type="ARBA" id="ARBA00010199"/>
    </source>
</evidence>
<dbReference type="InterPro" id="IPR002528">
    <property type="entry name" value="MATE_fam"/>
</dbReference>
<comment type="subcellular location">
    <subcellularLocation>
        <location evidence="1">Membrane</location>
        <topology evidence="1">Multi-pass membrane protein</topology>
    </subcellularLocation>
</comment>
<keyword evidence="5 6" id="KW-0472">Membrane</keyword>
<dbReference type="CDD" id="cd13132">
    <property type="entry name" value="MATE_eukaryotic"/>
    <property type="match status" value="1"/>
</dbReference>
<dbReference type="GO" id="GO:0015297">
    <property type="term" value="F:antiporter activity"/>
    <property type="evidence" value="ECO:0007669"/>
    <property type="project" value="InterPro"/>
</dbReference>